<accession>A0A9Q2FKM2</accession>
<dbReference type="Pfam" id="PF05045">
    <property type="entry name" value="RgpF"/>
    <property type="match status" value="1"/>
</dbReference>
<proteinExistence type="predicted"/>
<reference evidence="1" key="1">
    <citation type="submission" date="2020-04" db="EMBL/GenBank/DDBJ databases">
        <authorList>
            <person name="Sombolestani A."/>
        </authorList>
    </citation>
    <scope>NUCLEOTIDE SEQUENCE</scope>
    <source>
        <strain evidence="1">R71697</strain>
    </source>
</reference>
<organism evidence="1 2">
    <name type="scientific">Gluconobacter japonicus</name>
    <dbReference type="NCBI Taxonomy" id="376620"/>
    <lineage>
        <taxon>Bacteria</taxon>
        <taxon>Pseudomonadati</taxon>
        <taxon>Pseudomonadota</taxon>
        <taxon>Alphaproteobacteria</taxon>
        <taxon>Acetobacterales</taxon>
        <taxon>Acetobacteraceae</taxon>
        <taxon>Gluconobacter</taxon>
    </lineage>
</organism>
<dbReference type="Proteomes" id="UP000661006">
    <property type="component" value="Unassembled WGS sequence"/>
</dbReference>
<evidence type="ECO:0000313" key="2">
    <source>
        <dbReference type="Proteomes" id="UP000661006"/>
    </source>
</evidence>
<gene>
    <name evidence="1" type="ORF">HKD32_03550</name>
</gene>
<name>A0A9Q2FKM2_GLUJA</name>
<sequence length="299" mass="33565">MSHSVCLFAYHDPAGTLAPHTRHLLNQIADCGFEIHVAVSSLSPQDHQGLENLKRSFTSGPNPVKAKLYPRENAGLDFGSWQELLKQHCDEGADEILFANDSVFGPMAPLSPIVTRMRAKQHPIWGMVRSEAINRHLQSWFLIMTRQAFEHPAIQRVFRQPFCEMSKPEIVLHGELGLGLAMQAAEMDMAASWSGTRGIARLLAINPMHTDWRAVLRSGKAPFIKTELLRDNPSGIPSVHLWRQEIPDPAFFNPDWIAQYLANHPPRAQYKKAGFRARLVQAIASEDRLHALPALLLGR</sequence>
<dbReference type="GeneID" id="81473758"/>
<reference evidence="1" key="2">
    <citation type="submission" date="2020-11" db="EMBL/GenBank/DDBJ databases">
        <title>Description of novel Gluconobacter species.</title>
        <authorList>
            <person name="Cleenwerck I."/>
            <person name="Cnockaert M."/>
            <person name="Borremans W."/>
            <person name="Wieme A.D."/>
            <person name="De Vuyst L."/>
            <person name="Vandamme P."/>
        </authorList>
    </citation>
    <scope>NUCLEOTIDE SEQUENCE</scope>
    <source>
        <strain evidence="1">R71697</strain>
    </source>
</reference>
<protein>
    <submittedName>
        <fullName evidence="1">Uncharacterized protein</fullName>
    </submittedName>
</protein>
<dbReference type="InterPro" id="IPR007739">
    <property type="entry name" value="RgpF"/>
</dbReference>
<dbReference type="EMBL" id="JABCQN010000002">
    <property type="protein sequence ID" value="MBF0869936.1"/>
    <property type="molecule type" value="Genomic_DNA"/>
</dbReference>
<dbReference type="AlphaFoldDB" id="A0A9Q2FKM2"/>
<dbReference type="RefSeq" id="WP_061929092.1">
    <property type="nucleotide sequence ID" value="NZ_JABCQN010000002.1"/>
</dbReference>
<comment type="caution">
    <text evidence="1">The sequence shown here is derived from an EMBL/GenBank/DDBJ whole genome shotgun (WGS) entry which is preliminary data.</text>
</comment>
<evidence type="ECO:0000313" key="1">
    <source>
        <dbReference type="EMBL" id="MBF0869936.1"/>
    </source>
</evidence>